<evidence type="ECO:0000256" key="2">
    <source>
        <dbReference type="SAM" id="MobiDB-lite"/>
    </source>
</evidence>
<proteinExistence type="predicted"/>
<organism evidence="3">
    <name type="scientific">Cacopsylla melanoneura</name>
    <dbReference type="NCBI Taxonomy" id="428564"/>
    <lineage>
        <taxon>Eukaryota</taxon>
        <taxon>Metazoa</taxon>
        <taxon>Ecdysozoa</taxon>
        <taxon>Arthropoda</taxon>
        <taxon>Hexapoda</taxon>
        <taxon>Insecta</taxon>
        <taxon>Pterygota</taxon>
        <taxon>Neoptera</taxon>
        <taxon>Paraneoptera</taxon>
        <taxon>Hemiptera</taxon>
        <taxon>Sternorrhyncha</taxon>
        <taxon>Psylloidea</taxon>
        <taxon>Psyllidae</taxon>
        <taxon>Psyllinae</taxon>
        <taxon>Cacopsylla</taxon>
    </lineage>
</organism>
<dbReference type="EMBL" id="HBUF01448159">
    <property type="protein sequence ID" value="CAG6743455.1"/>
    <property type="molecule type" value="Transcribed_RNA"/>
</dbReference>
<dbReference type="PANTHER" id="PTHR15901">
    <property type="entry name" value="TESTICULAR HAPLOID EXPRESSED GENE PROTEIN"/>
    <property type="match status" value="1"/>
</dbReference>
<feature type="compositionally biased region" description="Basic residues" evidence="2">
    <location>
        <begin position="211"/>
        <end position="242"/>
    </location>
</feature>
<accession>A0A8D8ZAK0</accession>
<dbReference type="AlphaFoldDB" id="A0A8D8ZAK0"/>
<feature type="region of interest" description="Disordered" evidence="2">
    <location>
        <begin position="211"/>
        <end position="296"/>
    </location>
</feature>
<feature type="compositionally biased region" description="Basic and acidic residues" evidence="2">
    <location>
        <begin position="257"/>
        <end position="274"/>
    </location>
</feature>
<protein>
    <submittedName>
        <fullName evidence="3">Testicular haploid expressed gene protein-like</fullName>
    </submittedName>
</protein>
<feature type="compositionally biased region" description="Basic residues" evidence="2">
    <location>
        <begin position="278"/>
        <end position="293"/>
    </location>
</feature>
<dbReference type="EMBL" id="HBUF01448158">
    <property type="protein sequence ID" value="CAG6743454.1"/>
    <property type="molecule type" value="Transcribed_RNA"/>
</dbReference>
<sequence length="422" mass="49266">MDRTMTCQKIICKPPRCACAIGCATKKGRSEIELKVKSFIPCLDFLNPPDEITTLVPHELRAAESTNQQDPRMELMKERLKSTLKRNVKCGGTVYRNIMKCLQTSYCNREERLENLLEKYKEDRVKDREAMKIRLIAMSRPKRIASPWDIKKNPFQVRKSALQYKPTERMMQLYKPRPDQITPKYKPCAIKYTFNEAEAMKKKWNDRLGKLRGFKGKKTPSMYLRKKGRKKTKKNKSKKGAKSKVSLLKVSSPKKVQTKEEKELKEQSLRKMYDRLAQPRRKLKETPPKKKPGRPLADILKRTNELLATVKPPEPRINYDDFFRAKKVPEGYQPSPRLLELAQPKSLASEYILDLEYVWKVKESALRYQATDRIKKLAEPRVRPAPDLDIDPDAFKVKEAALNYKATKRIKELAKPRVYPEP</sequence>
<feature type="compositionally biased region" description="Low complexity" evidence="2">
    <location>
        <begin position="243"/>
        <end position="255"/>
    </location>
</feature>
<dbReference type="SMART" id="SM00705">
    <property type="entry name" value="THEG"/>
    <property type="match status" value="5"/>
</dbReference>
<evidence type="ECO:0000256" key="1">
    <source>
        <dbReference type="ARBA" id="ARBA00022737"/>
    </source>
</evidence>
<dbReference type="InterPro" id="IPR042401">
    <property type="entry name" value="SPMAP2-like"/>
</dbReference>
<keyword evidence="1" id="KW-0677">Repeat</keyword>
<dbReference type="Pfam" id="PF14912">
    <property type="entry name" value="THEG"/>
    <property type="match status" value="3"/>
</dbReference>
<dbReference type="PANTHER" id="PTHR15901:SF16">
    <property type="entry name" value="TESTICULAR HAPLOID EXPRESSED GENE PROTEIN"/>
    <property type="match status" value="1"/>
</dbReference>
<name>A0A8D8ZAK0_9HEMI</name>
<dbReference type="InterPro" id="IPR006623">
    <property type="entry name" value="THEG"/>
</dbReference>
<evidence type="ECO:0000313" key="3">
    <source>
        <dbReference type="EMBL" id="CAG6743455.1"/>
    </source>
</evidence>
<reference evidence="3" key="1">
    <citation type="submission" date="2021-05" db="EMBL/GenBank/DDBJ databases">
        <authorList>
            <person name="Alioto T."/>
            <person name="Alioto T."/>
            <person name="Gomez Garrido J."/>
        </authorList>
    </citation>
    <scope>NUCLEOTIDE SEQUENCE</scope>
</reference>